<evidence type="ECO:0000313" key="3">
    <source>
        <dbReference type="EMBL" id="CAL1694671.1"/>
    </source>
</evidence>
<sequence length="502" mass="56131">MSDFNLVDPRGWEYDLQSVYTAYLGHFQLHGIPWYERSWGVFFESFEEFLTFSWPVITITDCWTGKAHIVTRMTSIGAFLKMIKTRFGDTLTMVDNILRVQPFETSQRHMRTISDYASYKKLHSTLPAAVLAALKARVRSGEPKAIREIWDSKDKTFLAVSFESSERNPSTCLEWGFAAARCSYLDAVGVWPPDPEANYRRGHYIVTEYADKVHNKHRPNFPWAYSFGDSQQIPKSKLSQVIQAVIRFLSISCVFGSWIDLLHSGMISPDSETLPNSLVILIHEATGDLRRLEEMKIKLPHNVLILDTAAYERKLFASGQRGPMKDPNGNPHTQESVLSLTNMLQSQGVDVQCIMQNAGNHAFMCLLGFQLLIDQENTKIPIIRGGNAIPAMMRSGSRSSGGILTPTIAFSPSLPIPMMTPYGIMPASSPMIFPGLSPDLFMDRDSNSSSRRGSGNFPNIPTGDYTRRASTLSPIAQFPSRKDSDGDQDVTARINGLRIASA</sequence>
<dbReference type="InterPro" id="IPR040151">
    <property type="entry name" value="Gfd2/YDR514C-like"/>
</dbReference>
<dbReference type="Proteomes" id="UP001497453">
    <property type="component" value="Chromosome 1"/>
</dbReference>
<dbReference type="Pfam" id="PF21762">
    <property type="entry name" value="DEDDh_C"/>
    <property type="match status" value="1"/>
</dbReference>
<name>A0ABP1CG83_9APHY</name>
<feature type="region of interest" description="Disordered" evidence="1">
    <location>
        <begin position="443"/>
        <end position="472"/>
    </location>
</feature>
<protein>
    <recommendedName>
        <fullName evidence="2">Gfd2/YDR514C-like C-terminal domain-containing protein</fullName>
    </recommendedName>
</protein>
<dbReference type="PANTHER" id="PTHR28083:SF1">
    <property type="entry name" value="GOOD FOR FULL DBP5 ACTIVITY PROTEIN 2"/>
    <property type="match status" value="1"/>
</dbReference>
<evidence type="ECO:0000256" key="1">
    <source>
        <dbReference type="SAM" id="MobiDB-lite"/>
    </source>
</evidence>
<feature type="compositionally biased region" description="Low complexity" evidence="1">
    <location>
        <begin position="447"/>
        <end position="456"/>
    </location>
</feature>
<organism evidence="3 4">
    <name type="scientific">Somion occarium</name>
    <dbReference type="NCBI Taxonomy" id="3059160"/>
    <lineage>
        <taxon>Eukaryota</taxon>
        <taxon>Fungi</taxon>
        <taxon>Dikarya</taxon>
        <taxon>Basidiomycota</taxon>
        <taxon>Agaricomycotina</taxon>
        <taxon>Agaricomycetes</taxon>
        <taxon>Polyporales</taxon>
        <taxon>Cerrenaceae</taxon>
        <taxon>Somion</taxon>
    </lineage>
</organism>
<proteinExistence type="predicted"/>
<gene>
    <name evidence="3" type="ORF">GFSPODELE1_LOCUS422</name>
</gene>
<keyword evidence="4" id="KW-1185">Reference proteome</keyword>
<dbReference type="PANTHER" id="PTHR28083">
    <property type="entry name" value="GOOD FOR FULL DBP5 ACTIVITY PROTEIN 2"/>
    <property type="match status" value="1"/>
</dbReference>
<reference evidence="4" key="1">
    <citation type="submission" date="2024-04" db="EMBL/GenBank/DDBJ databases">
        <authorList>
            <person name="Shaw F."/>
            <person name="Minotto A."/>
        </authorList>
    </citation>
    <scope>NUCLEOTIDE SEQUENCE [LARGE SCALE GENOMIC DNA]</scope>
</reference>
<dbReference type="EMBL" id="OZ037944">
    <property type="protein sequence ID" value="CAL1694671.1"/>
    <property type="molecule type" value="Genomic_DNA"/>
</dbReference>
<evidence type="ECO:0000313" key="4">
    <source>
        <dbReference type="Proteomes" id="UP001497453"/>
    </source>
</evidence>
<evidence type="ECO:0000259" key="2">
    <source>
        <dbReference type="Pfam" id="PF21762"/>
    </source>
</evidence>
<accession>A0ABP1CG83</accession>
<dbReference type="InterPro" id="IPR048519">
    <property type="entry name" value="Gfd2/YDR514C-like_C"/>
</dbReference>
<feature type="domain" description="Gfd2/YDR514C-like C-terminal" evidence="2">
    <location>
        <begin position="157"/>
        <end position="366"/>
    </location>
</feature>